<feature type="domain" description="Antirepressor protein C-terminal" evidence="1">
    <location>
        <begin position="145"/>
        <end position="245"/>
    </location>
</feature>
<dbReference type="RefSeq" id="WP_057819977.1">
    <property type="nucleotide sequence ID" value="NZ_AZEC01000005.1"/>
</dbReference>
<comment type="caution">
    <text evidence="3">The sequence shown here is derived from an EMBL/GenBank/DDBJ whole genome shotgun (WGS) entry which is preliminary data.</text>
</comment>
<protein>
    <submittedName>
        <fullName evidence="3">Anti-repressor</fullName>
    </submittedName>
</protein>
<sequence length="258" mass="29500">MNELKPIENQGQRVLTTEQLAGLYGTTADRIKQNFQRNADKFAEGLHYFLLEGAALKGFKDQVANSSLVADRTAHLYLWTRRGAARHSKMLGTDNAWDVFDSLEENYFNPSTAPAIPQSLPEALRLAADLAEERDKQKQGRLIAEQRVAELEPKATYYDLILRNKSLMSITKIAKDYGLSGRKLNDLLHDYGIQYKQGRIWLLYAAYQDLGYTQSKTFVDDTETSHMNTYWTQKGRLFIYDQLKGHGILPMIERSEAK</sequence>
<evidence type="ECO:0000259" key="1">
    <source>
        <dbReference type="Pfam" id="PF03374"/>
    </source>
</evidence>
<dbReference type="STRING" id="1423792.FD09_GL002570"/>
<evidence type="ECO:0000313" key="4">
    <source>
        <dbReference type="Proteomes" id="UP000051330"/>
    </source>
</evidence>
<dbReference type="InterPro" id="IPR005039">
    <property type="entry name" value="Ant_C"/>
</dbReference>
<reference evidence="3 4" key="1">
    <citation type="journal article" date="2015" name="Genome Announc.">
        <title>Expanding the biotechnology potential of lactobacilli through comparative genomics of 213 strains and associated genera.</title>
        <authorList>
            <person name="Sun Z."/>
            <person name="Harris H.M."/>
            <person name="McCann A."/>
            <person name="Guo C."/>
            <person name="Argimon S."/>
            <person name="Zhang W."/>
            <person name="Yang X."/>
            <person name="Jeffery I.B."/>
            <person name="Cooney J.C."/>
            <person name="Kagawa T.F."/>
            <person name="Liu W."/>
            <person name="Song Y."/>
            <person name="Salvetti E."/>
            <person name="Wrobel A."/>
            <person name="Rasinkangas P."/>
            <person name="Parkhill J."/>
            <person name="Rea M.C."/>
            <person name="O'Sullivan O."/>
            <person name="Ritari J."/>
            <person name="Douillard F.P."/>
            <person name="Paul Ross R."/>
            <person name="Yang R."/>
            <person name="Briner A.E."/>
            <person name="Felis G.E."/>
            <person name="de Vos W.M."/>
            <person name="Barrangou R."/>
            <person name="Klaenhammer T.R."/>
            <person name="Caufield P.W."/>
            <person name="Cui Y."/>
            <person name="Zhang H."/>
            <person name="O'Toole P.W."/>
        </authorList>
    </citation>
    <scope>NUCLEOTIDE SEQUENCE [LARGE SCALE GENOMIC DNA]</scope>
    <source>
        <strain evidence="3 4">DSM 12744</strain>
    </source>
</reference>
<dbReference type="GO" id="GO:0003677">
    <property type="term" value="F:DNA binding"/>
    <property type="evidence" value="ECO:0007669"/>
    <property type="project" value="InterPro"/>
</dbReference>
<name>A0A0R1MXY9_9LACO</name>
<feature type="domain" description="KilA-N DNA-binding" evidence="2">
    <location>
        <begin position="5"/>
        <end position="90"/>
    </location>
</feature>
<evidence type="ECO:0000313" key="3">
    <source>
        <dbReference type="EMBL" id="KRL13030.1"/>
    </source>
</evidence>
<proteinExistence type="predicted"/>
<gene>
    <name evidence="3" type="ORF">FD09_GL002570</name>
</gene>
<organism evidence="3 4">
    <name type="scientific">Schleiferilactobacillus perolens DSM 12744</name>
    <dbReference type="NCBI Taxonomy" id="1423792"/>
    <lineage>
        <taxon>Bacteria</taxon>
        <taxon>Bacillati</taxon>
        <taxon>Bacillota</taxon>
        <taxon>Bacilli</taxon>
        <taxon>Lactobacillales</taxon>
        <taxon>Lactobacillaceae</taxon>
        <taxon>Schleiferilactobacillus</taxon>
    </lineage>
</organism>
<evidence type="ECO:0000259" key="2">
    <source>
        <dbReference type="Pfam" id="PF10543"/>
    </source>
</evidence>
<keyword evidence="4" id="KW-1185">Reference proteome</keyword>
<accession>A0A0R1MXY9</accession>
<dbReference type="Proteomes" id="UP000051330">
    <property type="component" value="Unassembled WGS sequence"/>
</dbReference>
<dbReference type="PATRIC" id="fig|1423792.3.peg.2618"/>
<dbReference type="Pfam" id="PF10543">
    <property type="entry name" value="ORF6N"/>
    <property type="match status" value="1"/>
</dbReference>
<dbReference type="Pfam" id="PF03374">
    <property type="entry name" value="ANT"/>
    <property type="match status" value="1"/>
</dbReference>
<dbReference type="AlphaFoldDB" id="A0A0R1MXY9"/>
<dbReference type="EMBL" id="AZEC01000005">
    <property type="protein sequence ID" value="KRL13030.1"/>
    <property type="molecule type" value="Genomic_DNA"/>
</dbReference>
<dbReference type="InterPro" id="IPR018873">
    <property type="entry name" value="KilA-N_DNA-bd_domain"/>
</dbReference>